<dbReference type="RefSeq" id="WP_006843876.1">
    <property type="nucleotide sequence ID" value="NZ_AQWJ01000006.1"/>
</dbReference>
<keyword evidence="3" id="KW-0812">Transmembrane</keyword>
<feature type="repeat" description="TPR" evidence="1">
    <location>
        <begin position="205"/>
        <end position="238"/>
    </location>
</feature>
<dbReference type="eggNOG" id="COG2771">
    <property type="taxonomic scope" value="Bacteria"/>
</dbReference>
<feature type="domain" description="HTH luxR-type" evidence="4">
    <location>
        <begin position="599"/>
        <end position="656"/>
    </location>
</feature>
<dbReference type="InterPro" id="IPR000792">
    <property type="entry name" value="Tscrpt_reg_LuxR_C"/>
</dbReference>
<proteinExistence type="predicted"/>
<feature type="repeat" description="TPR" evidence="1">
    <location>
        <begin position="323"/>
        <end position="356"/>
    </location>
</feature>
<protein>
    <recommendedName>
        <fullName evidence="4">HTH luxR-type domain-containing protein</fullName>
    </recommendedName>
</protein>
<name>F8X2L9_9BACT</name>
<dbReference type="HOGENOM" id="CLU_017223_0_0_10"/>
<dbReference type="InterPro" id="IPR019734">
    <property type="entry name" value="TPR_rpt"/>
</dbReference>
<dbReference type="Gene3D" id="1.10.10.10">
    <property type="entry name" value="Winged helix-like DNA-binding domain superfamily/Winged helix DNA-binding domain"/>
    <property type="match status" value="1"/>
</dbReference>
<dbReference type="Proteomes" id="UP000006420">
    <property type="component" value="Unassembled WGS sequence"/>
</dbReference>
<dbReference type="AlphaFoldDB" id="F8X2L9"/>
<dbReference type="Pfam" id="PF13181">
    <property type="entry name" value="TPR_8"/>
    <property type="match status" value="1"/>
</dbReference>
<comment type="caution">
    <text evidence="5">The sequence shown here is derived from an EMBL/GenBank/DDBJ whole genome shotgun (WGS) entry which is preliminary data.</text>
</comment>
<dbReference type="OrthoDB" id="1523128at2"/>
<dbReference type="SUPFAM" id="SSF46894">
    <property type="entry name" value="C-terminal effector domain of the bipartite response regulators"/>
    <property type="match status" value="1"/>
</dbReference>
<evidence type="ECO:0000313" key="6">
    <source>
        <dbReference type="Proteomes" id="UP000006420"/>
    </source>
</evidence>
<dbReference type="InterPro" id="IPR036388">
    <property type="entry name" value="WH-like_DNA-bd_sf"/>
</dbReference>
<feature type="transmembrane region" description="Helical" evidence="3">
    <location>
        <begin position="477"/>
        <end position="495"/>
    </location>
</feature>
<dbReference type="PROSITE" id="PS50005">
    <property type="entry name" value="TPR"/>
    <property type="match status" value="4"/>
</dbReference>
<feature type="repeat" description="TPR" evidence="1">
    <location>
        <begin position="363"/>
        <end position="396"/>
    </location>
</feature>
<evidence type="ECO:0000313" key="5">
    <source>
        <dbReference type="EMBL" id="EGK05709.1"/>
    </source>
</evidence>
<accession>F8X2L9</accession>
<dbReference type="SMART" id="SM00028">
    <property type="entry name" value="TPR"/>
    <property type="match status" value="7"/>
</dbReference>
<dbReference type="SUPFAM" id="SSF48452">
    <property type="entry name" value="TPR-like"/>
    <property type="match status" value="3"/>
</dbReference>
<dbReference type="PANTHER" id="PTHR10098:SF108">
    <property type="entry name" value="TETRATRICOPEPTIDE REPEAT PROTEIN 28"/>
    <property type="match status" value="1"/>
</dbReference>
<feature type="coiled-coil region" evidence="2">
    <location>
        <begin position="504"/>
        <end position="531"/>
    </location>
</feature>
<keyword evidence="3" id="KW-0472">Membrane</keyword>
<keyword evidence="1" id="KW-0802">TPR repeat</keyword>
<dbReference type="GO" id="GO:0003677">
    <property type="term" value="F:DNA binding"/>
    <property type="evidence" value="ECO:0007669"/>
    <property type="project" value="InterPro"/>
</dbReference>
<organism evidence="5 6">
    <name type="scientific">Dysgonomonas mossii DSM 22836</name>
    <dbReference type="NCBI Taxonomy" id="742767"/>
    <lineage>
        <taxon>Bacteria</taxon>
        <taxon>Pseudomonadati</taxon>
        <taxon>Bacteroidota</taxon>
        <taxon>Bacteroidia</taxon>
        <taxon>Bacteroidales</taxon>
        <taxon>Dysgonomonadaceae</taxon>
        <taxon>Dysgonomonas</taxon>
    </lineage>
</organism>
<dbReference type="PANTHER" id="PTHR10098">
    <property type="entry name" value="RAPSYN-RELATED"/>
    <property type="match status" value="1"/>
</dbReference>
<evidence type="ECO:0000259" key="4">
    <source>
        <dbReference type="SMART" id="SM00421"/>
    </source>
</evidence>
<dbReference type="SMART" id="SM00421">
    <property type="entry name" value="HTH_LUXR"/>
    <property type="match status" value="1"/>
</dbReference>
<keyword evidence="3" id="KW-1133">Transmembrane helix</keyword>
<keyword evidence="6" id="KW-1185">Reference proteome</keyword>
<dbReference type="eggNOG" id="COG0457">
    <property type="taxonomic scope" value="Bacteria"/>
</dbReference>
<evidence type="ECO:0000256" key="3">
    <source>
        <dbReference type="SAM" id="Phobius"/>
    </source>
</evidence>
<dbReference type="GeneID" id="78083137"/>
<dbReference type="EMBL" id="ADLW01000013">
    <property type="protein sequence ID" value="EGK05709.1"/>
    <property type="molecule type" value="Genomic_DNA"/>
</dbReference>
<evidence type="ECO:0000256" key="2">
    <source>
        <dbReference type="SAM" id="Coils"/>
    </source>
</evidence>
<reference evidence="5 6" key="1">
    <citation type="submission" date="2011-04" db="EMBL/GenBank/DDBJ databases">
        <title>The Genome Sequence of Dysgonomonas mossii DSM 22836.</title>
        <authorList>
            <consortium name="The Broad Institute Genome Sequencing Platform"/>
            <person name="Earl A."/>
            <person name="Ward D."/>
            <person name="Feldgarden M."/>
            <person name="Gevers D."/>
            <person name="Pudlo N."/>
            <person name="Martens E."/>
            <person name="Allen-Vercoe E."/>
            <person name="Young S.K."/>
            <person name="Zeng Q."/>
            <person name="Gargeya S."/>
            <person name="Fitzgerald M."/>
            <person name="Haas B."/>
            <person name="Abouelleil A."/>
            <person name="Alvarado L."/>
            <person name="Arachchi H.M."/>
            <person name="Berlin A."/>
            <person name="Brown A."/>
            <person name="Chapman S.B."/>
            <person name="Chen Z."/>
            <person name="Dunbar C."/>
            <person name="Freedman E."/>
            <person name="Gearin G."/>
            <person name="Gellesch M."/>
            <person name="Goldberg J."/>
            <person name="Griggs A."/>
            <person name="Gujja S."/>
            <person name="Heiman D."/>
            <person name="Howarth C."/>
            <person name="Larson L."/>
            <person name="Lui A."/>
            <person name="MacDonald P.J.P."/>
            <person name="Mehta T."/>
            <person name="Montmayeur A."/>
            <person name="Murphy C."/>
            <person name="Neiman D."/>
            <person name="Pearson M."/>
            <person name="Priest M."/>
            <person name="Roberts A."/>
            <person name="Saif S."/>
            <person name="Shea T."/>
            <person name="Shenoy N."/>
            <person name="Sisk P."/>
            <person name="Stolte C."/>
            <person name="Sykes S."/>
            <person name="Yandava C."/>
            <person name="Wortman J."/>
            <person name="Nusbaum C."/>
            <person name="Birren B."/>
        </authorList>
    </citation>
    <scope>NUCLEOTIDE SEQUENCE [LARGE SCALE GENOMIC DNA]</scope>
    <source>
        <strain evidence="5 6">DSM 22836</strain>
    </source>
</reference>
<dbReference type="Gene3D" id="1.25.40.10">
    <property type="entry name" value="Tetratricopeptide repeat domain"/>
    <property type="match status" value="2"/>
</dbReference>
<dbReference type="InterPro" id="IPR016032">
    <property type="entry name" value="Sig_transdc_resp-reg_C-effctor"/>
</dbReference>
<dbReference type="InterPro" id="IPR011990">
    <property type="entry name" value="TPR-like_helical_dom_sf"/>
</dbReference>
<dbReference type="GO" id="GO:0006355">
    <property type="term" value="P:regulation of DNA-templated transcription"/>
    <property type="evidence" value="ECO:0007669"/>
    <property type="project" value="InterPro"/>
</dbReference>
<feature type="repeat" description="TPR" evidence="1">
    <location>
        <begin position="245"/>
        <end position="278"/>
    </location>
</feature>
<sequence length="659" mass="76540">MRNRLSIPYLFVFFVLTCFQTLSAQMQKVDSLENVLRRHASNNREKVDIMNEIGYIVYSKDTQKAMKYASQSARLSDQLNYTKGKAVSLWVKGLAYIKNDKQSSLNYFRQSLVMAEVIKEQTVICNCLIAIGNVYKELGDIPKSDESYERALKIANEINDKNLLLKCLVNVARSHSTKGEYTKAIEILERTILLGEELKDYPVLSKALNNLAWIYGTQGNYTIALEYHLKALKINEQLRDKSAMVANYVNIAGIQSDQREYKDALDYLHKALKISEEIKDNFKISSCLANIGHIYMNMNDPRALEYYEKSLKIGRNSQLSLTINILVNMGTIYTREKEFPKALDHLNEAFHLAEKINLKRAKAEIWVKMGLIYIQEKHYAQALDYTKKGLKIANELKLLSLQKDIYGQLSEIYAATNNYQAAYQNHILYKLYNDSIFNENNIKKLADLESAYKYDKAKQVYEIEAQNKGLKIKSQRAVILFLIVAFVLLLLLVIMTTRSYRLKKQLLSLELEDINAELEKNQKEMTSATLKLVQTAERDVRSIKMLENIEKNTTPEVRDDIKSLIFDYRSQTYNSNWEEFEILFQKVHPSFYKNLNDHFPMLTQNERKLCVFLKLNMTNKQIAQITFQSEEALKKARQRLRKKLEIERDTNLVSFIQGI</sequence>
<gene>
    <name evidence="5" type="ORF">HMPREF9456_02511</name>
</gene>
<keyword evidence="2" id="KW-0175">Coiled coil</keyword>
<dbReference type="STRING" id="742767.HMPREF9456_02511"/>
<evidence type="ECO:0000256" key="1">
    <source>
        <dbReference type="PROSITE-ProRule" id="PRU00339"/>
    </source>
</evidence>
<dbReference type="Pfam" id="PF13424">
    <property type="entry name" value="TPR_12"/>
    <property type="match status" value="3"/>
</dbReference>